<proteinExistence type="predicted"/>
<accession>A0A8H4ZS28</accession>
<feature type="compositionally biased region" description="Basic and acidic residues" evidence="1">
    <location>
        <begin position="140"/>
        <end position="152"/>
    </location>
</feature>
<organism evidence="2 3">
    <name type="scientific">Fusarium anthophilum</name>
    <dbReference type="NCBI Taxonomy" id="48485"/>
    <lineage>
        <taxon>Eukaryota</taxon>
        <taxon>Fungi</taxon>
        <taxon>Dikarya</taxon>
        <taxon>Ascomycota</taxon>
        <taxon>Pezizomycotina</taxon>
        <taxon>Sordariomycetes</taxon>
        <taxon>Hypocreomycetidae</taxon>
        <taxon>Hypocreales</taxon>
        <taxon>Nectriaceae</taxon>
        <taxon>Fusarium</taxon>
        <taxon>Fusarium fujikuroi species complex</taxon>
    </lineage>
</organism>
<protein>
    <submittedName>
        <fullName evidence="2">Uncharacterized protein</fullName>
    </submittedName>
</protein>
<evidence type="ECO:0000256" key="1">
    <source>
        <dbReference type="SAM" id="MobiDB-lite"/>
    </source>
</evidence>
<comment type="caution">
    <text evidence="2">The sequence shown here is derived from an EMBL/GenBank/DDBJ whole genome shotgun (WGS) entry which is preliminary data.</text>
</comment>
<evidence type="ECO:0000313" key="3">
    <source>
        <dbReference type="Proteomes" id="UP000573603"/>
    </source>
</evidence>
<dbReference type="EMBL" id="JABEVY010000066">
    <property type="protein sequence ID" value="KAF5251742.1"/>
    <property type="molecule type" value="Genomic_DNA"/>
</dbReference>
<keyword evidence="3" id="KW-1185">Reference proteome</keyword>
<gene>
    <name evidence="2" type="ORF">FANTH_3352</name>
</gene>
<sequence>MAPSAVAEESETAVPAPFNKIGGAPVQTYFRRIRKACGKWPWELFDEKRLSPQWTVYLLQKLHQAIKLAQSSPKVSLTLAMKHLESIVEKGGQTRSKKKQGETTEKESRREPSRTSALLKESESRANNAQKPSVCLPRNGDGDSAKSSDATLVRDKIVVAPSPSPPPQPRVYQNHIRDLANTPLIDLTNSPSPEPLGDELTETRPREDASRLKKRKNASGLTAGSVPAPKRQKKSSKPISTPSGTSGASHKDVRKKDITDDENARISRLNSETIAIQNEADCVQAQQNENETRLKMLNSSRELLQRELNTAQTDLYRIRHDIKDNTLIRQSILRIIQRRTTENVDGWNVALERCDNSLKIFHDDSKKTNNLLNKKKQDLRNVDEMVVLAKRATEKFAEQAKKLAAQLDELTRRKTGSVVL</sequence>
<dbReference type="Proteomes" id="UP000573603">
    <property type="component" value="Unassembled WGS sequence"/>
</dbReference>
<feature type="compositionally biased region" description="Polar residues" evidence="1">
    <location>
        <begin position="237"/>
        <end position="248"/>
    </location>
</feature>
<evidence type="ECO:0000313" key="2">
    <source>
        <dbReference type="EMBL" id="KAF5251742.1"/>
    </source>
</evidence>
<reference evidence="2 3" key="1">
    <citation type="journal article" date="2020" name="BMC Genomics">
        <title>Correction to: Identification and distribution of gene clusters required for synthesis of sphingolipid metabolism inhibitors in diverse species of the filamentous fungus Fusarium.</title>
        <authorList>
            <person name="Kim H.S."/>
            <person name="Lohmar J.M."/>
            <person name="Busman M."/>
            <person name="Brown D.W."/>
            <person name="Naumann T.A."/>
            <person name="Divon H.H."/>
            <person name="Lysoe E."/>
            <person name="Uhlig S."/>
            <person name="Proctor R.H."/>
        </authorList>
    </citation>
    <scope>NUCLEOTIDE SEQUENCE [LARGE SCALE GENOMIC DNA]</scope>
    <source>
        <strain evidence="2 3">NRRL 25214</strain>
    </source>
</reference>
<feature type="compositionally biased region" description="Basic and acidic residues" evidence="1">
    <location>
        <begin position="99"/>
        <end position="113"/>
    </location>
</feature>
<feature type="region of interest" description="Disordered" evidence="1">
    <location>
        <begin position="183"/>
        <end position="262"/>
    </location>
</feature>
<feature type="compositionally biased region" description="Basic and acidic residues" evidence="1">
    <location>
        <begin position="201"/>
        <end position="211"/>
    </location>
</feature>
<feature type="compositionally biased region" description="Basic and acidic residues" evidence="1">
    <location>
        <begin position="249"/>
        <end position="262"/>
    </location>
</feature>
<dbReference type="AlphaFoldDB" id="A0A8H4ZS28"/>
<name>A0A8H4ZS28_9HYPO</name>
<feature type="region of interest" description="Disordered" evidence="1">
    <location>
        <begin position="88"/>
        <end position="152"/>
    </location>
</feature>